<dbReference type="CTD" id="4541"/>
<protein>
    <submittedName>
        <fullName evidence="2">NADH dehydrogenase subunit 6</fullName>
    </submittedName>
</protein>
<gene>
    <name evidence="2" type="primary">ND6</name>
</gene>
<dbReference type="GeneID" id="54626226"/>
<keyword evidence="2" id="KW-0496">Mitochondrion</keyword>
<keyword evidence="1" id="KW-0472">Membrane</keyword>
<feature type="transmembrane region" description="Helical" evidence="1">
    <location>
        <begin position="45"/>
        <end position="71"/>
    </location>
</feature>
<keyword evidence="1" id="KW-0812">Transmembrane</keyword>
<feature type="transmembrane region" description="Helical" evidence="1">
    <location>
        <begin position="136"/>
        <end position="157"/>
    </location>
</feature>
<dbReference type="AlphaFoldDB" id="A0A6H1PG37"/>
<accession>A0A6H1PG37</accession>
<proteinExistence type="predicted"/>
<geneLocation type="mitochondrion" evidence="2"/>
<evidence type="ECO:0000313" key="2">
    <source>
        <dbReference type="EMBL" id="QIZ12596.1"/>
    </source>
</evidence>
<evidence type="ECO:0000256" key="1">
    <source>
        <dbReference type="SAM" id="Phobius"/>
    </source>
</evidence>
<dbReference type="EMBL" id="MN864056">
    <property type="protein sequence ID" value="QIZ12596.1"/>
    <property type="molecule type" value="Genomic_DNA"/>
</dbReference>
<keyword evidence="1" id="KW-1133">Transmembrane helix</keyword>
<reference evidence="2" key="1">
    <citation type="journal article" date="2020" name="BMC Evol. Biol.">
        <title>A mitogenomic phylogeny of chitons (Mollusca: Polyplacophora).</title>
        <authorList>
            <person name="Irisarri I."/>
            <person name="Uribe J.E."/>
            <person name="Eernisse D.J."/>
            <person name="Zardoya R."/>
        </authorList>
    </citation>
    <scope>NUCLEOTIDE SEQUENCE</scope>
</reference>
<organism evidence="2">
    <name type="scientific">Leptochiton nexus</name>
    <dbReference type="NCBI Taxonomy" id="2719131"/>
    <lineage>
        <taxon>Eukaryota</taxon>
        <taxon>Metazoa</taxon>
        <taxon>Spiralia</taxon>
        <taxon>Lophotrochozoa</taxon>
        <taxon>Mollusca</taxon>
        <taxon>Polyplacophora</taxon>
        <taxon>Neoloricata</taxon>
        <taxon>Lepidopleurida</taxon>
        <taxon>Lepidopleuridae</taxon>
        <taxon>Leptochiton</taxon>
    </lineage>
</organism>
<dbReference type="RefSeq" id="YP_009773385.1">
    <property type="nucleotide sequence ID" value="NC_047422.1"/>
</dbReference>
<name>A0A6H1PG37_9MOLL</name>
<sequence>MTLAFLFAYILSFCFIIPVLSHPINLGLSILLMALLISMTSIFQVSSWFGFILVLIYIGGLLVMFAYVAALTPNILLSNIKMLLSYTSLFLLFLLMFFYSKIFAMGMNPHMTERFPWETNYSKTGLVISSNFNLSILISMISILLFALICVVKICYFNQGALRPFKK</sequence>
<feature type="transmembrane region" description="Helical" evidence="1">
    <location>
        <begin position="83"/>
        <end position="104"/>
    </location>
</feature>